<evidence type="ECO:0000313" key="2">
    <source>
        <dbReference type="Proteomes" id="UP000018812"/>
    </source>
</evidence>
<accession>V5UR95</accession>
<gene>
    <name evidence="1" type="ORF">psb1_0024</name>
</gene>
<evidence type="ECO:0000313" key="1">
    <source>
        <dbReference type="EMBL" id="AHB79442.1"/>
    </source>
</evidence>
<dbReference type="Proteomes" id="UP000018812">
    <property type="component" value="Segment"/>
</dbReference>
<protein>
    <submittedName>
        <fullName evidence="1">Uncharacterized protein</fullName>
    </submittedName>
</protein>
<dbReference type="GeneID" id="18504869"/>
<dbReference type="RefSeq" id="YP_009008425.1">
    <property type="nucleotide sequence ID" value="NC_023589.1"/>
</dbReference>
<organism evidence="1 2">
    <name type="scientific">Shigella phage pSb-1</name>
    <dbReference type="NCBI Taxonomy" id="1414738"/>
    <lineage>
        <taxon>Viruses</taxon>
        <taxon>Duplodnaviria</taxon>
        <taxon>Heunggongvirae</taxon>
        <taxon>Uroviricota</taxon>
        <taxon>Caudoviricetes</taxon>
        <taxon>Schitoviridae</taxon>
        <taxon>Enquatrovirinae</taxon>
        <taxon>Gamaleyavirus</taxon>
        <taxon>Gamaleyavirus Sb1</taxon>
    </lineage>
</organism>
<reference evidence="1 2" key="1">
    <citation type="journal article" date="2014" name="Res. Microbiol.">
        <title>Characterization and complete genome sequence of a novel N4-like bacteriophage, pSb-1 infecting Shigella boydii.</title>
        <authorList>
            <person name="Jun J.W."/>
            <person name="Yun S.K."/>
            <person name="Kim H.J."/>
            <person name="Chai J.Y."/>
            <person name="Park S.C."/>
        </authorList>
    </citation>
    <scope>NUCLEOTIDE SEQUENCE [LARGE SCALE GENOMIC DNA]</scope>
</reference>
<dbReference type="OrthoDB" id="6416at10239"/>
<dbReference type="KEGG" id="vg:18504869"/>
<name>V5UR95_9CAUD</name>
<keyword evidence="2" id="KW-1185">Reference proteome</keyword>
<sequence>MTALHNWVGYRYHTGLNTPEANAKAAEYLQTYESICGEVVDYDLANGSISITETKFEQRGWR</sequence>
<proteinExistence type="predicted"/>
<dbReference type="EMBL" id="KF620435">
    <property type="protein sequence ID" value="AHB79442.1"/>
    <property type="molecule type" value="Genomic_DNA"/>
</dbReference>